<reference evidence="1 2" key="1">
    <citation type="submission" date="2018-05" db="EMBL/GenBank/DDBJ databases">
        <title>A metagenomic window into the 2 km-deep terrestrial subsurface aquifer revealed taxonomically and functionally diverse microbial community comprising novel uncultured bacterial lineages.</title>
        <authorList>
            <person name="Kadnikov V.V."/>
            <person name="Mardanov A.V."/>
            <person name="Beletsky A.V."/>
            <person name="Banks D."/>
            <person name="Pimenov N.V."/>
            <person name="Frank Y.A."/>
            <person name="Karnachuk O.V."/>
            <person name="Ravin N.V."/>
        </authorList>
    </citation>
    <scope>NUCLEOTIDE SEQUENCE [LARGE SCALE GENOMIC DNA]</scope>
    <source>
        <strain evidence="1">BY</strain>
    </source>
</reference>
<name>A0A2Z4Y5T4_SUMC1</name>
<dbReference type="KEGG" id="schv:BRCON_1757"/>
<organism evidence="1 2">
    <name type="scientific">Sumerlaea chitinivorans</name>
    <dbReference type="NCBI Taxonomy" id="2250252"/>
    <lineage>
        <taxon>Bacteria</taxon>
        <taxon>Candidatus Sumerlaeota</taxon>
        <taxon>Candidatus Sumerlaeia</taxon>
        <taxon>Candidatus Sumerlaeales</taxon>
        <taxon>Candidatus Sumerlaeaceae</taxon>
        <taxon>Candidatus Sumerlaea</taxon>
    </lineage>
</organism>
<dbReference type="Pfam" id="PF02566">
    <property type="entry name" value="OsmC"/>
    <property type="match status" value="1"/>
</dbReference>
<gene>
    <name evidence="1" type="ORF">BRCON_1757</name>
</gene>
<dbReference type="InterPro" id="IPR036102">
    <property type="entry name" value="OsmC/Ohrsf"/>
</dbReference>
<dbReference type="EMBL" id="CP030759">
    <property type="protein sequence ID" value="AXA36534.1"/>
    <property type="molecule type" value="Genomic_DNA"/>
</dbReference>
<dbReference type="AlphaFoldDB" id="A0A2Z4Y5T4"/>
<evidence type="ECO:0000313" key="2">
    <source>
        <dbReference type="Proteomes" id="UP000262583"/>
    </source>
</evidence>
<protein>
    <submittedName>
        <fullName evidence="1">Putative stress-induced protein OsmC</fullName>
    </submittedName>
</protein>
<accession>A0A2Z4Y5T4</accession>
<dbReference type="PANTHER" id="PTHR39624:SF2">
    <property type="entry name" value="OSMC-LIKE PROTEIN"/>
    <property type="match status" value="1"/>
</dbReference>
<proteinExistence type="predicted"/>
<dbReference type="SUPFAM" id="SSF82784">
    <property type="entry name" value="OsmC-like"/>
    <property type="match status" value="1"/>
</dbReference>
<dbReference type="Gene3D" id="3.30.300.20">
    <property type="match status" value="1"/>
</dbReference>
<dbReference type="PANTHER" id="PTHR39624">
    <property type="entry name" value="PROTEIN INVOLVED IN RIMO-MEDIATED BETA-METHYLTHIOLATION OF RIBOSOMAL PROTEIN S12 YCAO"/>
    <property type="match status" value="1"/>
</dbReference>
<dbReference type="InterPro" id="IPR003718">
    <property type="entry name" value="OsmC/Ohr_fam"/>
</dbReference>
<dbReference type="Proteomes" id="UP000262583">
    <property type="component" value="Chromosome"/>
</dbReference>
<dbReference type="InterPro" id="IPR015946">
    <property type="entry name" value="KH_dom-like_a/b"/>
</dbReference>
<sequence length="136" mass="14739">MAVEFDIVYDGNLICRAVHGPSRQTLTTDAPTDNGGRGSAFSPTDLVATALGTCMLTIMGLVAQRRGWDIAGTQCHVVKEMVANPVRRIGRLQVQITLPPNPELTDEARAALRQAALTCPVKESLHPDIELVFEMK</sequence>
<evidence type="ECO:0000313" key="1">
    <source>
        <dbReference type="EMBL" id="AXA36534.1"/>
    </source>
</evidence>